<keyword evidence="1" id="KW-0812">Transmembrane</keyword>
<evidence type="ECO:0000256" key="1">
    <source>
        <dbReference type="SAM" id="Phobius"/>
    </source>
</evidence>
<evidence type="ECO:0000313" key="2">
    <source>
        <dbReference type="EMBL" id="MBS0022846.1"/>
    </source>
</evidence>
<dbReference type="EMBL" id="JAGTUK010000001">
    <property type="protein sequence ID" value="MBS0022846.1"/>
    <property type="molecule type" value="Genomic_DNA"/>
</dbReference>
<sequence length="29" mass="3103">MIVFQIIAAVLSVAAVVYLVVALVAPERF</sequence>
<dbReference type="Pfam" id="PF09604">
    <property type="entry name" value="Potass_KdpF"/>
    <property type="match status" value="1"/>
</dbReference>
<reference evidence="2 3" key="1">
    <citation type="submission" date="2021-04" db="EMBL/GenBank/DDBJ databases">
        <title>Whole genome analysis of root endophytic bacterium Microbacterium paraoxydans ku-mp colonizing RP-bio226 rice variety.</title>
        <authorList>
            <person name="Ulaganathan K."/>
            <person name="Latha B."/>
        </authorList>
    </citation>
    <scope>NUCLEOTIDE SEQUENCE [LARGE SCALE GENOMIC DNA]</scope>
    <source>
        <strain evidence="3">ku-mp</strain>
    </source>
</reference>
<dbReference type="RefSeq" id="WP_211540591.1">
    <property type="nucleotide sequence ID" value="NZ_JAGTUK010000001.1"/>
</dbReference>
<keyword evidence="3" id="KW-1185">Reference proteome</keyword>
<proteinExistence type="predicted"/>
<organism evidence="2 3">
    <name type="scientific">Microbacterium paraoxydans</name>
    <dbReference type="NCBI Taxonomy" id="199592"/>
    <lineage>
        <taxon>Bacteria</taxon>
        <taxon>Bacillati</taxon>
        <taxon>Actinomycetota</taxon>
        <taxon>Actinomycetes</taxon>
        <taxon>Micrococcales</taxon>
        <taxon>Microbacteriaceae</taxon>
        <taxon>Microbacterium</taxon>
    </lineage>
</organism>
<protein>
    <submittedName>
        <fullName evidence="2">K(+)-transporting ATPase subunit F</fullName>
    </submittedName>
</protein>
<gene>
    <name evidence="2" type="primary">kdpF</name>
    <name evidence="2" type="ORF">KE274_01850</name>
</gene>
<accession>A0ABS5IIR3</accession>
<dbReference type="NCBIfam" id="TIGR02115">
    <property type="entry name" value="potass_kdpF"/>
    <property type="match status" value="1"/>
</dbReference>
<feature type="transmembrane region" description="Helical" evidence="1">
    <location>
        <begin position="6"/>
        <end position="25"/>
    </location>
</feature>
<name>A0ABS5IIR3_9MICO</name>
<keyword evidence="1" id="KW-0472">Membrane</keyword>
<keyword evidence="1" id="KW-1133">Transmembrane helix</keyword>
<comment type="caution">
    <text evidence="2">The sequence shown here is derived from an EMBL/GenBank/DDBJ whole genome shotgun (WGS) entry which is preliminary data.</text>
</comment>
<dbReference type="InterPro" id="IPR011726">
    <property type="entry name" value="KdpF"/>
</dbReference>
<evidence type="ECO:0000313" key="3">
    <source>
        <dbReference type="Proteomes" id="UP000678243"/>
    </source>
</evidence>
<dbReference type="Proteomes" id="UP000678243">
    <property type="component" value="Unassembled WGS sequence"/>
</dbReference>